<protein>
    <submittedName>
        <fullName evidence="1">Uncharacterized protein</fullName>
    </submittedName>
</protein>
<organism evidence="1 2">
    <name type="scientific">Marinobacter adhaerens</name>
    <dbReference type="NCBI Taxonomy" id="1033846"/>
    <lineage>
        <taxon>Bacteria</taxon>
        <taxon>Pseudomonadati</taxon>
        <taxon>Pseudomonadota</taxon>
        <taxon>Gammaproteobacteria</taxon>
        <taxon>Pseudomonadales</taxon>
        <taxon>Marinobacteraceae</taxon>
        <taxon>Marinobacter</taxon>
    </lineage>
</organism>
<evidence type="ECO:0000313" key="2">
    <source>
        <dbReference type="Proteomes" id="UP000263489"/>
    </source>
</evidence>
<reference evidence="1 2" key="1">
    <citation type="journal article" date="2018" name="Nat. Biotechnol.">
        <title>A standardized bacterial taxonomy based on genome phylogeny substantially revises the tree of life.</title>
        <authorList>
            <person name="Parks D.H."/>
            <person name="Chuvochina M."/>
            <person name="Waite D.W."/>
            <person name="Rinke C."/>
            <person name="Skarshewski A."/>
            <person name="Chaumeil P.A."/>
            <person name="Hugenholtz P."/>
        </authorList>
    </citation>
    <scope>NUCLEOTIDE SEQUENCE [LARGE SCALE GENOMIC DNA]</scope>
    <source>
        <strain evidence="1">UBA9380</strain>
    </source>
</reference>
<comment type="caution">
    <text evidence="1">The sequence shown here is derived from an EMBL/GenBank/DDBJ whole genome shotgun (WGS) entry which is preliminary data.</text>
</comment>
<feature type="non-terminal residue" evidence="1">
    <location>
        <position position="72"/>
    </location>
</feature>
<proteinExistence type="predicted"/>
<sequence>IPLLWLKEEAQKHALVFNDSLPTVTHASADQHNEYKGKYKLLGKLVREIPPPKTNRTWVHPSVKERYAGGYR</sequence>
<accession>A0A352ITE4</accession>
<dbReference type="EMBL" id="DNNA01000163">
    <property type="protein sequence ID" value="HBC34727.1"/>
    <property type="molecule type" value="Genomic_DNA"/>
</dbReference>
<dbReference type="Proteomes" id="UP000263489">
    <property type="component" value="Unassembled WGS sequence"/>
</dbReference>
<feature type="non-terminal residue" evidence="1">
    <location>
        <position position="1"/>
    </location>
</feature>
<dbReference type="AlphaFoldDB" id="A0A352ITE4"/>
<name>A0A352ITE4_9GAMM</name>
<evidence type="ECO:0000313" key="1">
    <source>
        <dbReference type="EMBL" id="HBC34727.1"/>
    </source>
</evidence>
<gene>
    <name evidence="1" type="ORF">DC045_10480</name>
</gene>